<proteinExistence type="predicted"/>
<reference evidence="1" key="2">
    <citation type="submission" date="2020-10" db="EMBL/GenBank/DDBJ databases">
        <authorList>
            <person name="Cooper E.A."/>
            <person name="Brenton Z.W."/>
            <person name="Flinn B.S."/>
            <person name="Jenkins J."/>
            <person name="Shu S."/>
            <person name="Flowers D."/>
            <person name="Luo F."/>
            <person name="Wang Y."/>
            <person name="Xia P."/>
            <person name="Barry K."/>
            <person name="Daum C."/>
            <person name="Lipzen A."/>
            <person name="Yoshinaga Y."/>
            <person name="Schmutz J."/>
            <person name="Saski C."/>
            <person name="Vermerris W."/>
            <person name="Kresovich S."/>
        </authorList>
    </citation>
    <scope>NUCLEOTIDE SEQUENCE</scope>
</reference>
<accession>A0A921QWJ8</accession>
<dbReference type="Proteomes" id="UP000807115">
    <property type="component" value="Chromosome 5"/>
</dbReference>
<gene>
    <name evidence="1" type="ORF">BDA96_05G054500</name>
</gene>
<protein>
    <submittedName>
        <fullName evidence="1">Uncharacterized protein</fullName>
    </submittedName>
</protein>
<evidence type="ECO:0000313" key="2">
    <source>
        <dbReference type="Proteomes" id="UP000807115"/>
    </source>
</evidence>
<reference evidence="1" key="1">
    <citation type="journal article" date="2019" name="BMC Genomics">
        <title>A new reference genome for Sorghum bicolor reveals high levels of sequence similarity between sweet and grain genotypes: implications for the genetics of sugar metabolism.</title>
        <authorList>
            <person name="Cooper E.A."/>
            <person name="Brenton Z.W."/>
            <person name="Flinn B.S."/>
            <person name="Jenkins J."/>
            <person name="Shu S."/>
            <person name="Flowers D."/>
            <person name="Luo F."/>
            <person name="Wang Y."/>
            <person name="Xia P."/>
            <person name="Barry K."/>
            <person name="Daum C."/>
            <person name="Lipzen A."/>
            <person name="Yoshinaga Y."/>
            <person name="Schmutz J."/>
            <person name="Saski C."/>
            <person name="Vermerris W."/>
            <person name="Kresovich S."/>
        </authorList>
    </citation>
    <scope>NUCLEOTIDE SEQUENCE</scope>
</reference>
<dbReference type="AlphaFoldDB" id="A0A921QWJ8"/>
<evidence type="ECO:0000313" key="1">
    <source>
        <dbReference type="EMBL" id="KAG0528933.1"/>
    </source>
</evidence>
<sequence length="79" mass="9155">MVVLYANILGGLQSNSCNILYLHIEKNIFAGYVEHSIKRRKNLFFCQPEHLLLLQVFKVFTWKETVSISVAKIHGHKQV</sequence>
<comment type="caution">
    <text evidence="1">The sequence shown here is derived from an EMBL/GenBank/DDBJ whole genome shotgun (WGS) entry which is preliminary data.</text>
</comment>
<organism evidence="1 2">
    <name type="scientific">Sorghum bicolor</name>
    <name type="common">Sorghum</name>
    <name type="synonym">Sorghum vulgare</name>
    <dbReference type="NCBI Taxonomy" id="4558"/>
    <lineage>
        <taxon>Eukaryota</taxon>
        <taxon>Viridiplantae</taxon>
        <taxon>Streptophyta</taxon>
        <taxon>Embryophyta</taxon>
        <taxon>Tracheophyta</taxon>
        <taxon>Spermatophyta</taxon>
        <taxon>Magnoliopsida</taxon>
        <taxon>Liliopsida</taxon>
        <taxon>Poales</taxon>
        <taxon>Poaceae</taxon>
        <taxon>PACMAD clade</taxon>
        <taxon>Panicoideae</taxon>
        <taxon>Andropogonodae</taxon>
        <taxon>Andropogoneae</taxon>
        <taxon>Sorghinae</taxon>
        <taxon>Sorghum</taxon>
    </lineage>
</organism>
<name>A0A921QWJ8_SORBI</name>
<dbReference type="EMBL" id="CM027684">
    <property type="protein sequence ID" value="KAG0528933.1"/>
    <property type="molecule type" value="Genomic_DNA"/>
</dbReference>